<gene>
    <name evidence="1" type="ORF">RISK_006071</name>
</gene>
<organism evidence="1 2">
    <name type="scientific">Rhodopirellula islandica</name>
    <dbReference type="NCBI Taxonomy" id="595434"/>
    <lineage>
        <taxon>Bacteria</taxon>
        <taxon>Pseudomonadati</taxon>
        <taxon>Planctomycetota</taxon>
        <taxon>Planctomycetia</taxon>
        <taxon>Pirellulales</taxon>
        <taxon>Pirellulaceae</taxon>
        <taxon>Rhodopirellula</taxon>
    </lineage>
</organism>
<dbReference type="STRING" id="595434.RISK_006071"/>
<reference evidence="1" key="1">
    <citation type="submission" date="2015-05" db="EMBL/GenBank/DDBJ databases">
        <title>Permanent draft genome of Rhodopirellula islandicus K833.</title>
        <authorList>
            <person name="Kizina J."/>
            <person name="Richter M."/>
            <person name="Glockner F.O."/>
            <person name="Harder J."/>
        </authorList>
    </citation>
    <scope>NUCLEOTIDE SEQUENCE [LARGE SCALE GENOMIC DNA]</scope>
    <source>
        <strain evidence="1">K833</strain>
    </source>
</reference>
<proteinExistence type="predicted"/>
<sequence length="333" mass="38437">MSERSAAANDEKEVLAEINAFESAFGYNADDMKDLFARSPESFRRFAAARPMTMHYDDRLNQYAKDLLWVVNSPSLLSPAADGSSLALSQIDEQHLWAFMEEQVSNKVGPYFERLILYWLQHIRGLEIIAHALPIRDQGKTLGEIDFLFVDERGRLTHWEVAVKFYLYLTGQPCRGSHFVGPNSSDTFERKTQRMHEHQLLLSERIRKDIEVREAIVKGCLFYPPGVDSVPEQPRWMSANHDRGLWVHHRELQKVTDPGCEFRILKKPHWLSVNSSGDASAPWMDIEKFLTAVDQQSAQFDRPIFAARRCLSRVASTDLIERFFIVPNQWPDN</sequence>
<dbReference type="EMBL" id="LECT01000048">
    <property type="protein sequence ID" value="KLU01887.1"/>
    <property type="molecule type" value="Genomic_DNA"/>
</dbReference>
<keyword evidence="2" id="KW-1185">Reference proteome</keyword>
<evidence type="ECO:0008006" key="3">
    <source>
        <dbReference type="Google" id="ProtNLM"/>
    </source>
</evidence>
<comment type="caution">
    <text evidence="1">The sequence shown here is derived from an EMBL/GenBank/DDBJ whole genome shotgun (WGS) entry which is preliminary data.</text>
</comment>
<name>A0A0J1B5A0_RHOIS</name>
<dbReference type="InterPro" id="IPR015003">
    <property type="entry name" value="DUF1853"/>
</dbReference>
<dbReference type="Pfam" id="PF08907">
    <property type="entry name" value="DUF1853"/>
    <property type="match status" value="1"/>
</dbReference>
<dbReference type="RefSeq" id="WP_236696663.1">
    <property type="nucleotide sequence ID" value="NZ_LECT01000048.1"/>
</dbReference>
<evidence type="ECO:0000313" key="2">
    <source>
        <dbReference type="Proteomes" id="UP000036367"/>
    </source>
</evidence>
<dbReference type="PATRIC" id="fig|595434.4.peg.5769"/>
<protein>
    <recommendedName>
        <fullName evidence="3">DUF1853 family protein</fullName>
    </recommendedName>
</protein>
<evidence type="ECO:0000313" key="1">
    <source>
        <dbReference type="EMBL" id="KLU01887.1"/>
    </source>
</evidence>
<dbReference type="AlphaFoldDB" id="A0A0J1B5A0"/>
<dbReference type="Proteomes" id="UP000036367">
    <property type="component" value="Unassembled WGS sequence"/>
</dbReference>
<accession>A0A0J1B5A0</accession>